<dbReference type="RefSeq" id="WP_160953560.1">
    <property type="nucleotide sequence ID" value="NZ_WWEQ01000037.1"/>
</dbReference>
<dbReference type="EMBL" id="WWEQ01000037">
    <property type="protein sequence ID" value="MYM20138.1"/>
    <property type="molecule type" value="Genomic_DNA"/>
</dbReference>
<proteinExistence type="predicted"/>
<dbReference type="AlphaFoldDB" id="A0A6N9H7U6"/>
<gene>
    <name evidence="1" type="ORF">GSY69_09200</name>
</gene>
<accession>A0A6N9H7U6</accession>
<dbReference type="Gene3D" id="3.40.50.1820">
    <property type="entry name" value="alpha/beta hydrolase"/>
    <property type="match status" value="1"/>
</dbReference>
<sequence>MAVSVRGGAGGTGARLEDLHATARTLAHTADELGEIIGDCLAAGAQDALEAASAVVAPVTWARVGVLRGAFAAGTAGLALELRATAAGLSAAARGYEAAEALAERVLDEALTGIGAVAGHAARTLLPFAVATAAPVVVAAGGVWAGAEGFDRVHNSVLRAFGARPVCDTAGVLERAVEDVGRRVLTTVERAAFAHPGAARALIEYVLPGAVSGFLGLPPGIPAGDLAPWPHDSVSLTRLLAGAAHSLGLLLPTGVSVERRPLTGTAGPGPRTAAEVFDRELEAHRGRANGRVRVDRVLGPDGVERAVVYVPATTDWAARGGRNGTDLTTNVETVAGSDSAMREAVRRALEGAGFRPGSEVMFVGYSQGGIVAGSLAADPAFRRRYRVRGLFTAGSPISDFDIPAGTRVLSVEHADDLVPNLDGGTNPDRSHWTTVTVDRAHAPGESPGSGHDGAGYRRSIDALERAHNRELADFMRDTDDFRGPVTGSQEYEAVRR</sequence>
<keyword evidence="2" id="KW-1185">Reference proteome</keyword>
<comment type="caution">
    <text evidence="1">The sequence shown here is derived from an EMBL/GenBank/DDBJ whole genome shotgun (WGS) entry which is preliminary data.</text>
</comment>
<evidence type="ECO:0008006" key="3">
    <source>
        <dbReference type="Google" id="ProtNLM"/>
    </source>
</evidence>
<dbReference type="SUPFAM" id="SSF53474">
    <property type="entry name" value="alpha/beta-Hydrolases"/>
    <property type="match status" value="1"/>
</dbReference>
<name>A0A6N9H7U6_9MICO</name>
<reference evidence="1 2" key="1">
    <citation type="submission" date="2020-01" db="EMBL/GenBank/DDBJ databases">
        <authorList>
            <person name="Deng T."/>
        </authorList>
    </citation>
    <scope>NUCLEOTIDE SEQUENCE [LARGE SCALE GENOMIC DNA]</scope>
    <source>
        <strain evidence="1 2">5221</strain>
    </source>
</reference>
<evidence type="ECO:0000313" key="1">
    <source>
        <dbReference type="EMBL" id="MYM20138.1"/>
    </source>
</evidence>
<evidence type="ECO:0000313" key="2">
    <source>
        <dbReference type="Proteomes" id="UP000469215"/>
    </source>
</evidence>
<organism evidence="1 2">
    <name type="scientific">Brevibacterium rongguiense</name>
    <dbReference type="NCBI Taxonomy" id="2695267"/>
    <lineage>
        <taxon>Bacteria</taxon>
        <taxon>Bacillati</taxon>
        <taxon>Actinomycetota</taxon>
        <taxon>Actinomycetes</taxon>
        <taxon>Micrococcales</taxon>
        <taxon>Brevibacteriaceae</taxon>
        <taxon>Brevibacterium</taxon>
    </lineage>
</organism>
<protein>
    <recommendedName>
        <fullName evidence="3">Alpha/beta hydrolase</fullName>
    </recommendedName>
</protein>
<dbReference type="Proteomes" id="UP000469215">
    <property type="component" value="Unassembled WGS sequence"/>
</dbReference>
<dbReference type="InterPro" id="IPR029058">
    <property type="entry name" value="AB_hydrolase_fold"/>
</dbReference>